<dbReference type="Gene3D" id="1.10.10.10">
    <property type="entry name" value="Winged helix-like DNA-binding domain superfamily/Winged helix DNA-binding domain"/>
    <property type="match status" value="1"/>
</dbReference>
<dbReference type="Pfam" id="PF03466">
    <property type="entry name" value="LysR_substrate"/>
    <property type="match status" value="1"/>
</dbReference>
<organism evidence="7 8">
    <name type="scientific">Labrys neptuniae</name>
    <dbReference type="NCBI Taxonomy" id="376174"/>
    <lineage>
        <taxon>Bacteria</taxon>
        <taxon>Pseudomonadati</taxon>
        <taxon>Pseudomonadota</taxon>
        <taxon>Alphaproteobacteria</taxon>
        <taxon>Hyphomicrobiales</taxon>
        <taxon>Xanthobacteraceae</taxon>
        <taxon>Labrys</taxon>
    </lineage>
</organism>
<dbReference type="InterPro" id="IPR036390">
    <property type="entry name" value="WH_DNA-bd_sf"/>
</dbReference>
<evidence type="ECO:0000313" key="8">
    <source>
        <dbReference type="Proteomes" id="UP001555786"/>
    </source>
</evidence>
<evidence type="ECO:0000256" key="1">
    <source>
        <dbReference type="ARBA" id="ARBA00009437"/>
    </source>
</evidence>
<dbReference type="PANTHER" id="PTHR30118:SF15">
    <property type="entry name" value="TRANSCRIPTIONAL REGULATORY PROTEIN"/>
    <property type="match status" value="1"/>
</dbReference>
<dbReference type="SUPFAM" id="SSF53850">
    <property type="entry name" value="Periplasmic binding protein-like II"/>
    <property type="match status" value="1"/>
</dbReference>
<proteinExistence type="inferred from homology"/>
<reference evidence="7 8" key="1">
    <citation type="submission" date="2024-07" db="EMBL/GenBank/DDBJ databases">
        <title>Description of Labrys sedimenti sp. nov., isolated from a diclofenac-degrading enrichment culture.</title>
        <authorList>
            <person name="Tancsics A."/>
            <person name="Csepanyi A."/>
        </authorList>
    </citation>
    <scope>NUCLEOTIDE SEQUENCE [LARGE SCALE GENOMIC DNA]</scope>
    <source>
        <strain evidence="7 8">LMG 23578</strain>
    </source>
</reference>
<feature type="domain" description="HTH lysR-type" evidence="6">
    <location>
        <begin position="15"/>
        <end position="72"/>
    </location>
</feature>
<dbReference type="RefSeq" id="WP_367625696.1">
    <property type="nucleotide sequence ID" value="NZ_JBFNQD010000010.1"/>
</dbReference>
<comment type="caution">
    <text evidence="7">The sequence shown here is derived from an EMBL/GenBank/DDBJ whole genome shotgun (WGS) entry which is preliminary data.</text>
</comment>
<keyword evidence="5" id="KW-0804">Transcription</keyword>
<keyword evidence="2" id="KW-0536">Nodulation</keyword>
<dbReference type="Pfam" id="PF00126">
    <property type="entry name" value="HTH_1"/>
    <property type="match status" value="1"/>
</dbReference>
<comment type="similarity">
    <text evidence="1">Belongs to the LysR transcriptional regulatory family.</text>
</comment>
<dbReference type="PROSITE" id="PS50931">
    <property type="entry name" value="HTH_LYSR"/>
    <property type="match status" value="1"/>
</dbReference>
<evidence type="ECO:0000256" key="5">
    <source>
        <dbReference type="ARBA" id="ARBA00023163"/>
    </source>
</evidence>
<dbReference type="InterPro" id="IPR037402">
    <property type="entry name" value="YidZ_PBP2"/>
</dbReference>
<evidence type="ECO:0000256" key="3">
    <source>
        <dbReference type="ARBA" id="ARBA00023015"/>
    </source>
</evidence>
<protein>
    <submittedName>
        <fullName evidence="7">LysR family transcriptional regulator</fullName>
    </submittedName>
</protein>
<dbReference type="EMBL" id="JBFNQD010000010">
    <property type="protein sequence ID" value="MEW9308747.1"/>
    <property type="molecule type" value="Genomic_DNA"/>
</dbReference>
<dbReference type="PRINTS" id="PR00039">
    <property type="entry name" value="HTHLYSR"/>
</dbReference>
<dbReference type="Proteomes" id="UP001555786">
    <property type="component" value="Unassembled WGS sequence"/>
</dbReference>
<keyword evidence="4" id="KW-0238">DNA-binding</keyword>
<dbReference type="InterPro" id="IPR000847">
    <property type="entry name" value="LysR_HTH_N"/>
</dbReference>
<gene>
    <name evidence="7" type="ORF">ABXS05_24550</name>
</gene>
<dbReference type="PANTHER" id="PTHR30118">
    <property type="entry name" value="HTH-TYPE TRANSCRIPTIONAL REGULATOR LEUO-RELATED"/>
    <property type="match status" value="1"/>
</dbReference>
<evidence type="ECO:0000259" key="6">
    <source>
        <dbReference type="PROSITE" id="PS50931"/>
    </source>
</evidence>
<name>A0ABV3PSW7_9HYPH</name>
<dbReference type="InterPro" id="IPR050389">
    <property type="entry name" value="LysR-type_TF"/>
</dbReference>
<evidence type="ECO:0000256" key="2">
    <source>
        <dbReference type="ARBA" id="ARBA00022458"/>
    </source>
</evidence>
<keyword evidence="8" id="KW-1185">Reference proteome</keyword>
<dbReference type="InterPro" id="IPR036388">
    <property type="entry name" value="WH-like_DNA-bd_sf"/>
</dbReference>
<sequence length="312" mass="33986">MLYIQYMRDVHLKAIDLNLLTALGALLSQHSVSRAAREIGLSQPAMSRALDRLRHLFGDELMLRSGAGMVLTARAEALAPQVQELLADIRALVTEPLFDPSTERRTLRIAAVDSLTTLLFPGVMARLLREAPYIDLRAVPIGTDIAHRLQSGDIDMTFALANYPLAAGTHSEMLMDDRLALIMRRDHPAARNGPPSLAAYAALTHVTVSVFGDGSTEADAALAAAGLERRIGLTTPHFTSALLAVARTDMVTVLSRAFARQFAEAFGLVLLEPPLEPADLKVTMVWHASRKHDRLLAWLRGIFKEVAADMAA</sequence>
<dbReference type="SUPFAM" id="SSF46785">
    <property type="entry name" value="Winged helix' DNA-binding domain"/>
    <property type="match status" value="1"/>
</dbReference>
<dbReference type="CDD" id="cd08417">
    <property type="entry name" value="PBP2_Nitroaromatics_like"/>
    <property type="match status" value="1"/>
</dbReference>
<dbReference type="InterPro" id="IPR005119">
    <property type="entry name" value="LysR_subst-bd"/>
</dbReference>
<accession>A0ABV3PSW7</accession>
<evidence type="ECO:0000256" key="4">
    <source>
        <dbReference type="ARBA" id="ARBA00023125"/>
    </source>
</evidence>
<evidence type="ECO:0000313" key="7">
    <source>
        <dbReference type="EMBL" id="MEW9308747.1"/>
    </source>
</evidence>
<keyword evidence="3" id="KW-0805">Transcription regulation</keyword>
<dbReference type="Gene3D" id="3.40.190.10">
    <property type="entry name" value="Periplasmic binding protein-like II"/>
    <property type="match status" value="2"/>
</dbReference>